<keyword evidence="4" id="KW-1185">Reference proteome</keyword>
<comment type="caution">
    <text evidence="3">The sequence shown here is derived from an EMBL/GenBank/DDBJ whole genome shotgun (WGS) entry which is preliminary data.</text>
</comment>
<dbReference type="AlphaFoldDB" id="A0A8T1WCN5"/>
<proteinExistence type="predicted"/>
<evidence type="ECO:0000256" key="1">
    <source>
        <dbReference type="SAM" id="Phobius"/>
    </source>
</evidence>
<protein>
    <recommendedName>
        <fullName evidence="2">Glycosyltransferase 61 catalytic domain-containing protein</fullName>
    </recommendedName>
</protein>
<dbReference type="EMBL" id="JAGDFM010000032">
    <property type="protein sequence ID" value="KAG7390438.1"/>
    <property type="molecule type" value="Genomic_DNA"/>
</dbReference>
<dbReference type="Proteomes" id="UP000694044">
    <property type="component" value="Unassembled WGS sequence"/>
</dbReference>
<evidence type="ECO:0000313" key="4">
    <source>
        <dbReference type="Proteomes" id="UP000694044"/>
    </source>
</evidence>
<dbReference type="Pfam" id="PF04577">
    <property type="entry name" value="Glyco_transf_61"/>
    <property type="match status" value="1"/>
</dbReference>
<keyword evidence="1" id="KW-0812">Transmembrane</keyword>
<dbReference type="InterPro" id="IPR049625">
    <property type="entry name" value="Glyco_transf_61_cat"/>
</dbReference>
<reference evidence="3" key="1">
    <citation type="submission" date="2021-02" db="EMBL/GenBank/DDBJ databases">
        <authorList>
            <person name="Palmer J.M."/>
        </authorList>
    </citation>
    <scope>NUCLEOTIDE SEQUENCE</scope>
    <source>
        <strain evidence="3">SCRP734</strain>
    </source>
</reference>
<accession>A0A8T1WCN5</accession>
<name>A0A8T1WCN5_9STRA</name>
<dbReference type="OrthoDB" id="529273at2759"/>
<feature type="domain" description="Glycosyltransferase 61 catalytic" evidence="2">
    <location>
        <begin position="245"/>
        <end position="433"/>
    </location>
</feature>
<dbReference type="GO" id="GO:0016757">
    <property type="term" value="F:glycosyltransferase activity"/>
    <property type="evidence" value="ECO:0007669"/>
    <property type="project" value="InterPro"/>
</dbReference>
<evidence type="ECO:0000313" key="3">
    <source>
        <dbReference type="EMBL" id="KAG7390438.1"/>
    </source>
</evidence>
<gene>
    <name evidence="3" type="ORF">PHYPSEUDO_007961</name>
</gene>
<organism evidence="3 4">
    <name type="scientific">Phytophthora pseudosyringae</name>
    <dbReference type="NCBI Taxonomy" id="221518"/>
    <lineage>
        <taxon>Eukaryota</taxon>
        <taxon>Sar</taxon>
        <taxon>Stramenopiles</taxon>
        <taxon>Oomycota</taxon>
        <taxon>Peronosporomycetes</taxon>
        <taxon>Peronosporales</taxon>
        <taxon>Peronosporaceae</taxon>
        <taxon>Phytophthora</taxon>
    </lineage>
</organism>
<evidence type="ECO:0000259" key="2">
    <source>
        <dbReference type="Pfam" id="PF04577"/>
    </source>
</evidence>
<keyword evidence="1" id="KW-0472">Membrane</keyword>
<feature type="transmembrane region" description="Helical" evidence="1">
    <location>
        <begin position="12"/>
        <end position="34"/>
    </location>
</feature>
<sequence>MSRQWRVKLREPLWLQLLLGGSVLLSGLMLLVLWTKLPSHESLRRSPSTVTTKPARLEQPAELFTLVQQRRNTTNTTVPSESKLLHLDDLARSDSYEHWAPVIVTTCMHGMDGRTAPCIKEAGRTNMIEAQELMYPAFRLKLPTFVNAEMKTKWLSQGLHVDRMRVSEDQLWAEYPTFQGQNMVFSNAVYRGNPPPDIWSENGCMGHNVSHSSFVHDPNRNVSELGIGTSVDTLVVATSPDSWSFQHFIDRVAVVWSQAQLVIPTEKKSDTVIVAGKEPRDSIVNEIYEVMVGGHLHERQAVLAKRLVFSCRAPLIHPFTTQRITENMLQSLPSPTSTPDSERDIILFLSRSNGGKAFNGGRQVLNEPEVVDAISAMLNATGRPEKLQYFRHDEFDGLEGVASFMRDRVKMMIGPHGAAFYNSRFAQPRTALIEILPDPEKFFVPCFWEQARLLGQDYSAHVGKTQNEQNDMVVDDIENVVQLVRQRLTYLDKSYQMRNALDHKYAWDLQTSS</sequence>
<keyword evidence="1" id="KW-1133">Transmembrane helix</keyword>